<comment type="similarity">
    <text evidence="5">Belongs to the 4-toluene sulfonate uptake permease (TSUP) (TC 2.A.102) family.</text>
</comment>
<dbReference type="InterPro" id="IPR002781">
    <property type="entry name" value="TM_pro_TauE-like"/>
</dbReference>
<comment type="subcellular location">
    <subcellularLocation>
        <location evidence="5">Cell membrane</location>
        <topology evidence="5">Multi-pass membrane protein</topology>
    </subcellularLocation>
    <subcellularLocation>
        <location evidence="1">Membrane</location>
        <topology evidence="1">Multi-pass membrane protein</topology>
    </subcellularLocation>
</comment>
<dbReference type="GO" id="GO:0005886">
    <property type="term" value="C:plasma membrane"/>
    <property type="evidence" value="ECO:0007669"/>
    <property type="project" value="UniProtKB-SubCell"/>
</dbReference>
<sequence>MEYFGYFASIIIGLSLGLIGGGGSILAVPILVYLFKVNPEQATSYSLFIVGITSMIGSYSHYKLGNLKIKSALVFAFPSILSLLLVRKIILPIIPDTILTIADFDITKNFLIMVVFAILMIATSVSMIKKSKKIKEAKQINFPVLAVIGFLVGLIIGFLGAGGGFLIIPALLFFANLPMKQAVGTSLFIIFINSLIGFSGDLLGGVKLDFTLLLSITIMAMIGLFIGTKLSKKIDGAKLKPAFGWFVLVMGIYIIAKEVFFK</sequence>
<reference evidence="7" key="1">
    <citation type="submission" date="2016-10" db="EMBL/GenBank/DDBJ databases">
        <authorList>
            <person name="Varghese N."/>
            <person name="Submissions S."/>
        </authorList>
    </citation>
    <scope>NUCLEOTIDE SEQUENCE [LARGE SCALE GENOMIC DNA]</scope>
    <source>
        <strain evidence="7">DSM 15718</strain>
    </source>
</reference>
<feature type="transmembrane region" description="Helical" evidence="5">
    <location>
        <begin position="140"/>
        <end position="173"/>
    </location>
</feature>
<evidence type="ECO:0000256" key="2">
    <source>
        <dbReference type="ARBA" id="ARBA00022692"/>
    </source>
</evidence>
<gene>
    <name evidence="6" type="ORF">SAMN05444338_107119</name>
</gene>
<evidence type="ECO:0000256" key="5">
    <source>
        <dbReference type="RuleBase" id="RU363041"/>
    </source>
</evidence>
<dbReference type="InterPro" id="IPR051598">
    <property type="entry name" value="TSUP/Inactive_protease-like"/>
</dbReference>
<feature type="transmembrane region" description="Helical" evidence="5">
    <location>
        <begin position="41"/>
        <end position="60"/>
    </location>
</feature>
<keyword evidence="7" id="KW-1185">Reference proteome</keyword>
<feature type="transmembrane region" description="Helical" evidence="5">
    <location>
        <begin position="242"/>
        <end position="261"/>
    </location>
</feature>
<dbReference type="AlphaFoldDB" id="A0A1H2ZAU7"/>
<dbReference type="Pfam" id="PF01925">
    <property type="entry name" value="TauE"/>
    <property type="match status" value="1"/>
</dbReference>
<evidence type="ECO:0000256" key="1">
    <source>
        <dbReference type="ARBA" id="ARBA00004141"/>
    </source>
</evidence>
<dbReference type="PANTHER" id="PTHR43701:SF2">
    <property type="entry name" value="MEMBRANE TRANSPORTER PROTEIN YJNA-RELATED"/>
    <property type="match status" value="1"/>
</dbReference>
<feature type="transmembrane region" description="Helical" evidence="5">
    <location>
        <begin position="179"/>
        <end position="198"/>
    </location>
</feature>
<feature type="transmembrane region" description="Helical" evidence="5">
    <location>
        <begin position="72"/>
        <end position="90"/>
    </location>
</feature>
<dbReference type="RefSeq" id="WP_091431907.1">
    <property type="nucleotide sequence ID" value="NZ_FNMV01000007.1"/>
</dbReference>
<organism evidence="6 7">
    <name type="scientific">Flavobacterium degerlachei</name>
    <dbReference type="NCBI Taxonomy" id="229203"/>
    <lineage>
        <taxon>Bacteria</taxon>
        <taxon>Pseudomonadati</taxon>
        <taxon>Bacteroidota</taxon>
        <taxon>Flavobacteriia</taxon>
        <taxon>Flavobacteriales</taxon>
        <taxon>Flavobacteriaceae</taxon>
        <taxon>Flavobacterium</taxon>
    </lineage>
</organism>
<keyword evidence="4 5" id="KW-0472">Membrane</keyword>
<dbReference type="PANTHER" id="PTHR43701">
    <property type="entry name" value="MEMBRANE TRANSPORTER PROTEIN MJ0441-RELATED"/>
    <property type="match status" value="1"/>
</dbReference>
<feature type="transmembrane region" description="Helical" evidence="5">
    <location>
        <begin position="7"/>
        <end position="35"/>
    </location>
</feature>
<evidence type="ECO:0000313" key="6">
    <source>
        <dbReference type="EMBL" id="SDX13964.1"/>
    </source>
</evidence>
<keyword evidence="2 5" id="KW-0812">Transmembrane</keyword>
<accession>A0A1H2ZAU7</accession>
<name>A0A1H2ZAU7_9FLAO</name>
<feature type="transmembrane region" description="Helical" evidence="5">
    <location>
        <begin position="110"/>
        <end position="128"/>
    </location>
</feature>
<dbReference type="OrthoDB" id="8559161at2"/>
<evidence type="ECO:0000256" key="3">
    <source>
        <dbReference type="ARBA" id="ARBA00022989"/>
    </source>
</evidence>
<proteinExistence type="inferred from homology"/>
<keyword evidence="3 5" id="KW-1133">Transmembrane helix</keyword>
<feature type="transmembrane region" description="Helical" evidence="5">
    <location>
        <begin position="210"/>
        <end position="230"/>
    </location>
</feature>
<keyword evidence="5" id="KW-1003">Cell membrane</keyword>
<dbReference type="STRING" id="229203.SAMN05444338_107119"/>
<protein>
    <recommendedName>
        <fullName evidence="5">Probable membrane transporter protein</fullName>
    </recommendedName>
</protein>
<dbReference type="EMBL" id="FNMV01000007">
    <property type="protein sequence ID" value="SDX13964.1"/>
    <property type="molecule type" value="Genomic_DNA"/>
</dbReference>
<evidence type="ECO:0000256" key="4">
    <source>
        <dbReference type="ARBA" id="ARBA00023136"/>
    </source>
</evidence>
<evidence type="ECO:0000313" key="7">
    <source>
        <dbReference type="Proteomes" id="UP000198569"/>
    </source>
</evidence>
<dbReference type="Proteomes" id="UP000198569">
    <property type="component" value="Unassembled WGS sequence"/>
</dbReference>